<dbReference type="AlphaFoldDB" id="A0A518HV82"/>
<dbReference type="PROSITE" id="PS00178">
    <property type="entry name" value="AA_TRNA_LIGASE_I"/>
    <property type="match status" value="1"/>
</dbReference>
<sequence length="665" mass="74044">MHLPSLFTGRVTDALSRCSFASQIDDPDRYAAMIRPAGNPKFGDYQSNCAMPIGKRVADSNPRQVAAELIEQLQLDDVCETPEIAGPGFINLRLKDSFLQDRLAEMLADDRCGVDPVASPKKILIDYSSPNVAKPMHVGHIRTTVIGNCLAKTLQFLGHEVVTDNHLGDWGTQFGIIIYGYKHFGDPEVVRQDPVPELAKLYRIVHQLMGYHKAIQNVPKYEAEIARLEDLHAAAVQEAEGAEGKDAKKKRKAAESLAKKVAAARSDLKSARAAIAATDADPVMKQRAQAHPQIANAVLDETSKLHADDPENIALWEQFLPHCKDEINRIYSRLNVTFDHTLGESFYHPMLGEIVDDLKQRGLASESDGAICVFLDQFDAPMIIQKRDGAYLYATTDLATLRYRQETFTPDEVLYVVDARQSEHFEKLFAVAEMTELIDAKLVHVSFGTVLGEDGRPMKTRSGTLIGLESLLDDAVEAAYQVVCNPDRLVKLQPPMDDQEKRLVSERVGIGAIKYADLSHDRTSDYKFNLSKMVALSGNTSTYAQYSFARTTSILRRNEVTEADVAERIEVSGITLTHPAERALGLQLLQFEEALQNVYEDYRPNHLVDYVYSTAEAFSKFNDQCHVLNAETDAIQNTRLALVVLTGRVIKQALELLGIEVVDRM</sequence>
<dbReference type="SUPFAM" id="SSF47323">
    <property type="entry name" value="Anticodon-binding domain of a subclass of class I aminoacyl-tRNA synthetases"/>
    <property type="match status" value="1"/>
</dbReference>
<dbReference type="HAMAP" id="MF_00123">
    <property type="entry name" value="Arg_tRNA_synth"/>
    <property type="match status" value="1"/>
</dbReference>
<evidence type="ECO:0000313" key="15">
    <source>
        <dbReference type="Proteomes" id="UP000319004"/>
    </source>
</evidence>
<dbReference type="GO" id="GO:0005524">
    <property type="term" value="F:ATP binding"/>
    <property type="evidence" value="ECO:0007669"/>
    <property type="project" value="UniProtKB-UniRule"/>
</dbReference>
<evidence type="ECO:0000256" key="6">
    <source>
        <dbReference type="ARBA" id="ARBA00022917"/>
    </source>
</evidence>
<dbReference type="Gene3D" id="3.40.50.620">
    <property type="entry name" value="HUPs"/>
    <property type="match status" value="1"/>
</dbReference>
<dbReference type="InterPro" id="IPR001278">
    <property type="entry name" value="Arg-tRNA-ligase"/>
</dbReference>
<evidence type="ECO:0000256" key="10">
    <source>
        <dbReference type="RuleBase" id="RU363038"/>
    </source>
</evidence>
<feature type="domain" description="Arginyl tRNA synthetase N-terminal" evidence="13">
    <location>
        <begin position="5"/>
        <end position="94"/>
    </location>
</feature>
<keyword evidence="4 9" id="KW-0547">Nucleotide-binding</keyword>
<name>A0A518HV82_9BACT</name>
<evidence type="ECO:0000256" key="9">
    <source>
        <dbReference type="HAMAP-Rule" id="MF_00123"/>
    </source>
</evidence>
<dbReference type="SMART" id="SM00836">
    <property type="entry name" value="DALR_1"/>
    <property type="match status" value="1"/>
</dbReference>
<dbReference type="EMBL" id="CP037423">
    <property type="protein sequence ID" value="QDV44768.1"/>
    <property type="molecule type" value="Genomic_DNA"/>
</dbReference>
<accession>A0A518HV82</accession>
<reference evidence="14 15" key="1">
    <citation type="submission" date="2019-03" db="EMBL/GenBank/DDBJ databases">
        <title>Deep-cultivation of Planctomycetes and their phenomic and genomic characterization uncovers novel biology.</title>
        <authorList>
            <person name="Wiegand S."/>
            <person name="Jogler M."/>
            <person name="Boedeker C."/>
            <person name="Pinto D."/>
            <person name="Vollmers J."/>
            <person name="Rivas-Marin E."/>
            <person name="Kohn T."/>
            <person name="Peeters S.H."/>
            <person name="Heuer A."/>
            <person name="Rast P."/>
            <person name="Oberbeckmann S."/>
            <person name="Bunk B."/>
            <person name="Jeske O."/>
            <person name="Meyerdierks A."/>
            <person name="Storesund J.E."/>
            <person name="Kallscheuer N."/>
            <person name="Luecker S."/>
            <person name="Lage O.M."/>
            <person name="Pohl T."/>
            <person name="Merkel B.J."/>
            <person name="Hornburger P."/>
            <person name="Mueller R.-W."/>
            <person name="Bruemmer F."/>
            <person name="Labrenz M."/>
            <person name="Spormann A.M."/>
            <person name="Op den Camp H."/>
            <person name="Overmann J."/>
            <person name="Amann R."/>
            <person name="Jetten M.S.M."/>
            <person name="Mascher T."/>
            <person name="Medema M.H."/>
            <person name="Devos D.P."/>
            <person name="Kaster A.-K."/>
            <person name="Ovreas L."/>
            <person name="Rohde M."/>
            <person name="Galperin M.Y."/>
            <person name="Jogler C."/>
        </authorList>
    </citation>
    <scope>NUCLEOTIDE SEQUENCE [LARGE SCALE GENOMIC DNA]</scope>
    <source>
        <strain evidence="14 15">Enr13</strain>
    </source>
</reference>
<feature type="coiled-coil region" evidence="11">
    <location>
        <begin position="211"/>
        <end position="274"/>
    </location>
</feature>
<keyword evidence="3 9" id="KW-0436">Ligase</keyword>
<dbReference type="FunFam" id="1.10.730.10:FF:000006">
    <property type="entry name" value="Arginyl-tRNA synthetase 2, mitochondrial"/>
    <property type="match status" value="1"/>
</dbReference>
<comment type="similarity">
    <text evidence="1 9 10">Belongs to the class-I aminoacyl-tRNA synthetase family.</text>
</comment>
<evidence type="ECO:0000256" key="4">
    <source>
        <dbReference type="ARBA" id="ARBA00022741"/>
    </source>
</evidence>
<evidence type="ECO:0000256" key="3">
    <source>
        <dbReference type="ARBA" id="ARBA00022598"/>
    </source>
</evidence>
<gene>
    <name evidence="9 14" type="primary">argS</name>
    <name evidence="14" type="ORF">Enr13x_46380</name>
</gene>
<dbReference type="GO" id="GO:0006420">
    <property type="term" value="P:arginyl-tRNA aminoacylation"/>
    <property type="evidence" value="ECO:0007669"/>
    <property type="project" value="UniProtKB-UniRule"/>
</dbReference>
<dbReference type="Proteomes" id="UP000319004">
    <property type="component" value="Chromosome"/>
</dbReference>
<feature type="short sequence motif" description="'HIGH' region" evidence="9">
    <location>
        <begin position="130"/>
        <end position="140"/>
    </location>
</feature>
<feature type="domain" description="DALR anticodon binding" evidence="12">
    <location>
        <begin position="544"/>
        <end position="665"/>
    </location>
</feature>
<dbReference type="Pfam" id="PF03485">
    <property type="entry name" value="Arg_tRNA_synt_N"/>
    <property type="match status" value="1"/>
</dbReference>
<dbReference type="OrthoDB" id="9805987at2"/>
<dbReference type="CDD" id="cd00671">
    <property type="entry name" value="ArgRS_core"/>
    <property type="match status" value="1"/>
</dbReference>
<dbReference type="Gene3D" id="3.30.1360.70">
    <property type="entry name" value="Arginyl tRNA synthetase N-terminal domain"/>
    <property type="match status" value="1"/>
</dbReference>
<comment type="subcellular location">
    <subcellularLocation>
        <location evidence="9">Cytoplasm</location>
    </subcellularLocation>
</comment>
<evidence type="ECO:0000259" key="13">
    <source>
        <dbReference type="SMART" id="SM01016"/>
    </source>
</evidence>
<dbReference type="PRINTS" id="PR01038">
    <property type="entry name" value="TRNASYNTHARG"/>
</dbReference>
<keyword evidence="7 9" id="KW-0030">Aminoacyl-tRNA synthetase</keyword>
<dbReference type="Pfam" id="PF05746">
    <property type="entry name" value="DALR_1"/>
    <property type="match status" value="1"/>
</dbReference>
<dbReference type="RefSeq" id="WP_145389050.1">
    <property type="nucleotide sequence ID" value="NZ_CP037423.1"/>
</dbReference>
<dbReference type="InterPro" id="IPR014729">
    <property type="entry name" value="Rossmann-like_a/b/a_fold"/>
</dbReference>
<dbReference type="CDD" id="cd07956">
    <property type="entry name" value="Anticodon_Ia_Arg"/>
    <property type="match status" value="1"/>
</dbReference>
<dbReference type="SUPFAM" id="SSF55190">
    <property type="entry name" value="Arginyl-tRNA synthetase (ArgRS), N-terminal 'additional' domain"/>
    <property type="match status" value="1"/>
</dbReference>
<evidence type="ECO:0000256" key="8">
    <source>
        <dbReference type="ARBA" id="ARBA00049339"/>
    </source>
</evidence>
<keyword evidence="15" id="KW-1185">Reference proteome</keyword>
<protein>
    <recommendedName>
        <fullName evidence="9">Arginine--tRNA ligase</fullName>
        <ecNumber evidence="9">6.1.1.19</ecNumber>
    </recommendedName>
    <alternativeName>
        <fullName evidence="9">Arginyl-tRNA synthetase</fullName>
        <shortName evidence="9">ArgRS</shortName>
    </alternativeName>
</protein>
<dbReference type="PANTHER" id="PTHR11956">
    <property type="entry name" value="ARGINYL-TRNA SYNTHETASE"/>
    <property type="match status" value="1"/>
</dbReference>
<proteinExistence type="inferred from homology"/>
<keyword evidence="5 9" id="KW-0067">ATP-binding</keyword>
<dbReference type="InterPro" id="IPR008909">
    <property type="entry name" value="DALR_anticod-bd"/>
</dbReference>
<keyword evidence="2 9" id="KW-0963">Cytoplasm</keyword>
<comment type="subunit">
    <text evidence="9">Monomer.</text>
</comment>
<keyword evidence="6 9" id="KW-0648">Protein biosynthesis</keyword>
<evidence type="ECO:0000259" key="12">
    <source>
        <dbReference type="SMART" id="SM00836"/>
    </source>
</evidence>
<comment type="catalytic activity">
    <reaction evidence="8 9">
        <text>tRNA(Arg) + L-arginine + ATP = L-arginyl-tRNA(Arg) + AMP + diphosphate</text>
        <dbReference type="Rhea" id="RHEA:20301"/>
        <dbReference type="Rhea" id="RHEA-COMP:9658"/>
        <dbReference type="Rhea" id="RHEA-COMP:9673"/>
        <dbReference type="ChEBI" id="CHEBI:30616"/>
        <dbReference type="ChEBI" id="CHEBI:32682"/>
        <dbReference type="ChEBI" id="CHEBI:33019"/>
        <dbReference type="ChEBI" id="CHEBI:78442"/>
        <dbReference type="ChEBI" id="CHEBI:78513"/>
        <dbReference type="ChEBI" id="CHEBI:456215"/>
        <dbReference type="EC" id="6.1.1.19"/>
    </reaction>
</comment>
<organism evidence="14 15">
    <name type="scientific">Stieleria neptunia</name>
    <dbReference type="NCBI Taxonomy" id="2527979"/>
    <lineage>
        <taxon>Bacteria</taxon>
        <taxon>Pseudomonadati</taxon>
        <taxon>Planctomycetota</taxon>
        <taxon>Planctomycetia</taxon>
        <taxon>Pirellulales</taxon>
        <taxon>Pirellulaceae</taxon>
        <taxon>Stieleria</taxon>
    </lineage>
</organism>
<evidence type="ECO:0000313" key="14">
    <source>
        <dbReference type="EMBL" id="QDV44768.1"/>
    </source>
</evidence>
<dbReference type="InterPro" id="IPR005148">
    <property type="entry name" value="Arg-tRNA-synth_N"/>
</dbReference>
<dbReference type="GO" id="GO:0004814">
    <property type="term" value="F:arginine-tRNA ligase activity"/>
    <property type="evidence" value="ECO:0007669"/>
    <property type="project" value="UniProtKB-UniRule"/>
</dbReference>
<evidence type="ECO:0000256" key="2">
    <source>
        <dbReference type="ARBA" id="ARBA00022490"/>
    </source>
</evidence>
<dbReference type="GO" id="GO:0005737">
    <property type="term" value="C:cytoplasm"/>
    <property type="evidence" value="ECO:0007669"/>
    <property type="project" value="UniProtKB-SubCell"/>
</dbReference>
<dbReference type="EC" id="6.1.1.19" evidence="9"/>
<evidence type="ECO:0000256" key="7">
    <source>
        <dbReference type="ARBA" id="ARBA00023146"/>
    </source>
</evidence>
<dbReference type="InterPro" id="IPR035684">
    <property type="entry name" value="ArgRS_core"/>
</dbReference>
<dbReference type="SMART" id="SM01016">
    <property type="entry name" value="Arg_tRNA_synt_N"/>
    <property type="match status" value="1"/>
</dbReference>
<dbReference type="PANTHER" id="PTHR11956:SF5">
    <property type="entry name" value="ARGININE--TRNA LIGASE, CYTOPLASMIC"/>
    <property type="match status" value="1"/>
</dbReference>
<dbReference type="SUPFAM" id="SSF52374">
    <property type="entry name" value="Nucleotidylyl transferase"/>
    <property type="match status" value="1"/>
</dbReference>
<dbReference type="InterPro" id="IPR036695">
    <property type="entry name" value="Arg-tRNA-synth_N_sf"/>
</dbReference>
<keyword evidence="11" id="KW-0175">Coiled coil</keyword>
<dbReference type="KEGG" id="snep:Enr13x_46380"/>
<evidence type="ECO:0000256" key="5">
    <source>
        <dbReference type="ARBA" id="ARBA00022840"/>
    </source>
</evidence>
<dbReference type="InterPro" id="IPR001412">
    <property type="entry name" value="aa-tRNA-synth_I_CS"/>
</dbReference>
<evidence type="ECO:0000256" key="1">
    <source>
        <dbReference type="ARBA" id="ARBA00005594"/>
    </source>
</evidence>
<evidence type="ECO:0000256" key="11">
    <source>
        <dbReference type="SAM" id="Coils"/>
    </source>
</evidence>
<dbReference type="NCBIfam" id="TIGR00456">
    <property type="entry name" value="argS"/>
    <property type="match status" value="1"/>
</dbReference>
<dbReference type="Pfam" id="PF00750">
    <property type="entry name" value="tRNA-synt_1d"/>
    <property type="match status" value="2"/>
</dbReference>
<dbReference type="InterPro" id="IPR009080">
    <property type="entry name" value="tRNAsynth_Ia_anticodon-bd"/>
</dbReference>
<dbReference type="Gene3D" id="1.10.730.10">
    <property type="entry name" value="Isoleucyl-tRNA Synthetase, Domain 1"/>
    <property type="match status" value="1"/>
</dbReference>